<keyword evidence="7" id="KW-1185">Reference proteome</keyword>
<keyword evidence="3" id="KW-0949">S-adenosyl-L-methionine</keyword>
<dbReference type="Proteomes" id="UP000199651">
    <property type="component" value="Unassembled WGS sequence"/>
</dbReference>
<dbReference type="Gene3D" id="1.10.10.10">
    <property type="entry name" value="Winged helix-like DNA-binding domain superfamily/Winged helix DNA-binding domain"/>
    <property type="match status" value="1"/>
</dbReference>
<dbReference type="SUPFAM" id="SSF46785">
    <property type="entry name" value="Winged helix' DNA-binding domain"/>
    <property type="match status" value="1"/>
</dbReference>
<dbReference type="EMBL" id="FNJB01000006">
    <property type="protein sequence ID" value="SDP11828.1"/>
    <property type="molecule type" value="Genomic_DNA"/>
</dbReference>
<dbReference type="InterPro" id="IPR036390">
    <property type="entry name" value="WH_DNA-bd_sf"/>
</dbReference>
<dbReference type="Gene3D" id="3.40.50.150">
    <property type="entry name" value="Vaccinia Virus protein VP39"/>
    <property type="match status" value="1"/>
</dbReference>
<protein>
    <submittedName>
        <fullName evidence="6">O-methyltransferase</fullName>
    </submittedName>
</protein>
<sequence>MPGDAKVPPARLVRLVEGVRARVGSLHRKMVPPQVAMIDLISGSMVTQALYAAAKLGIADVLKDGPLRAKDIADRVHAHPDAVNRLMRALASQGVFRVDGQGRYSLTALGRTLRSDAEVPMGSMAMMVGSPEHWEHWGHLLDSVRDGGDAVSKVRGMDVWAYFEQNRSYAEVFNTAMTSMSAFAKAPVLAAYDFSGFRKIVDGRDPAAVAGLRPSRRVATPTS</sequence>
<dbReference type="PROSITE" id="PS51683">
    <property type="entry name" value="SAM_OMT_II"/>
    <property type="match status" value="1"/>
</dbReference>
<name>A0A1H0Q587_9PSEU</name>
<dbReference type="InterPro" id="IPR036388">
    <property type="entry name" value="WH-like_DNA-bd_sf"/>
</dbReference>
<dbReference type="InterPro" id="IPR029063">
    <property type="entry name" value="SAM-dependent_MTases_sf"/>
</dbReference>
<dbReference type="STRING" id="504798.SAMN05421871_10669"/>
<keyword evidence="1 6" id="KW-0489">Methyltransferase</keyword>
<gene>
    <name evidence="6" type="ORF">SAMN05192558_106383</name>
</gene>
<dbReference type="PANTHER" id="PTHR43712:SF2">
    <property type="entry name" value="O-METHYLTRANSFERASE CICE"/>
    <property type="match status" value="1"/>
</dbReference>
<evidence type="ECO:0000256" key="3">
    <source>
        <dbReference type="ARBA" id="ARBA00022691"/>
    </source>
</evidence>
<dbReference type="GO" id="GO:0008171">
    <property type="term" value="F:O-methyltransferase activity"/>
    <property type="evidence" value="ECO:0007669"/>
    <property type="project" value="InterPro"/>
</dbReference>
<dbReference type="GO" id="GO:0032259">
    <property type="term" value="P:methylation"/>
    <property type="evidence" value="ECO:0007669"/>
    <property type="project" value="UniProtKB-KW"/>
</dbReference>
<dbReference type="AlphaFoldDB" id="A0A1H0Q587"/>
<dbReference type="Pfam" id="PF08100">
    <property type="entry name" value="Dimerisation"/>
    <property type="match status" value="1"/>
</dbReference>
<dbReference type="InterPro" id="IPR016461">
    <property type="entry name" value="COMT-like"/>
</dbReference>
<evidence type="ECO:0000256" key="2">
    <source>
        <dbReference type="ARBA" id="ARBA00022679"/>
    </source>
</evidence>
<organism evidence="6 7">
    <name type="scientific">Actinokineospora alba</name>
    <dbReference type="NCBI Taxonomy" id="504798"/>
    <lineage>
        <taxon>Bacteria</taxon>
        <taxon>Bacillati</taxon>
        <taxon>Actinomycetota</taxon>
        <taxon>Actinomycetes</taxon>
        <taxon>Pseudonocardiales</taxon>
        <taxon>Pseudonocardiaceae</taxon>
        <taxon>Actinokineospora</taxon>
    </lineage>
</organism>
<reference evidence="7" key="1">
    <citation type="submission" date="2016-10" db="EMBL/GenBank/DDBJ databases">
        <authorList>
            <person name="Varghese N."/>
            <person name="Submissions S."/>
        </authorList>
    </citation>
    <scope>NUCLEOTIDE SEQUENCE [LARGE SCALE GENOMIC DNA]</scope>
    <source>
        <strain evidence="7">IBRC-M 10655</strain>
    </source>
</reference>
<dbReference type="PANTHER" id="PTHR43712">
    <property type="entry name" value="PUTATIVE (AFU_ORTHOLOGUE AFUA_4G14580)-RELATED"/>
    <property type="match status" value="1"/>
</dbReference>
<dbReference type="RefSeq" id="WP_228769959.1">
    <property type="nucleotide sequence ID" value="NZ_FNDV01000006.1"/>
</dbReference>
<evidence type="ECO:0000259" key="4">
    <source>
        <dbReference type="Pfam" id="PF00891"/>
    </source>
</evidence>
<evidence type="ECO:0000313" key="6">
    <source>
        <dbReference type="EMBL" id="SDP11828.1"/>
    </source>
</evidence>
<feature type="domain" description="O-methyltransferase dimerisation" evidence="5">
    <location>
        <begin position="39"/>
        <end position="113"/>
    </location>
</feature>
<evidence type="ECO:0000259" key="5">
    <source>
        <dbReference type="Pfam" id="PF08100"/>
    </source>
</evidence>
<dbReference type="SUPFAM" id="SSF53335">
    <property type="entry name" value="S-adenosyl-L-methionine-dependent methyltransferases"/>
    <property type="match status" value="1"/>
</dbReference>
<evidence type="ECO:0000313" key="7">
    <source>
        <dbReference type="Proteomes" id="UP000199651"/>
    </source>
</evidence>
<dbReference type="InterPro" id="IPR012967">
    <property type="entry name" value="COMT_dimerisation"/>
</dbReference>
<keyword evidence="2 6" id="KW-0808">Transferase</keyword>
<dbReference type="GO" id="GO:0046983">
    <property type="term" value="F:protein dimerization activity"/>
    <property type="evidence" value="ECO:0007669"/>
    <property type="project" value="InterPro"/>
</dbReference>
<dbReference type="InterPro" id="IPR001077">
    <property type="entry name" value="COMT_C"/>
</dbReference>
<proteinExistence type="predicted"/>
<dbReference type="Pfam" id="PF00891">
    <property type="entry name" value="Methyltransf_2"/>
    <property type="match status" value="1"/>
</dbReference>
<accession>A0A1H0Q587</accession>
<feature type="domain" description="O-methyltransferase C-terminal" evidence="4">
    <location>
        <begin position="137"/>
        <end position="202"/>
    </location>
</feature>
<evidence type="ECO:0000256" key="1">
    <source>
        <dbReference type="ARBA" id="ARBA00022603"/>
    </source>
</evidence>